<dbReference type="PRINTS" id="PR01607">
    <property type="entry name" value="APYRASEFAMLY"/>
</dbReference>
<reference evidence="6 7" key="1">
    <citation type="submission" date="2014-04" db="EMBL/GenBank/DDBJ databases">
        <title>Genome assembly of Hyalangium minutum DSM 14724.</title>
        <authorList>
            <person name="Sharma G."/>
            <person name="Subramanian S."/>
        </authorList>
    </citation>
    <scope>NUCLEOTIDE SEQUENCE [LARGE SCALE GENOMIC DNA]</scope>
    <source>
        <strain evidence="6 7">DSM 14724</strain>
    </source>
</reference>
<comment type="caution">
    <text evidence="6">The sequence shown here is derived from an EMBL/GenBank/DDBJ whole genome shotgun (WGS) entry which is preliminary data.</text>
</comment>
<dbReference type="Pfam" id="PF02872">
    <property type="entry name" value="5_nucleotid_C"/>
    <property type="match status" value="1"/>
</dbReference>
<dbReference type="Pfam" id="PF00149">
    <property type="entry name" value="Metallophos"/>
    <property type="match status" value="1"/>
</dbReference>
<dbReference type="Gene3D" id="3.60.21.10">
    <property type="match status" value="1"/>
</dbReference>
<feature type="region of interest" description="Disordered" evidence="3">
    <location>
        <begin position="1"/>
        <end position="23"/>
    </location>
</feature>
<keyword evidence="2" id="KW-0547">Nucleotide-binding</keyword>
<dbReference type="PANTHER" id="PTHR11575">
    <property type="entry name" value="5'-NUCLEOTIDASE-RELATED"/>
    <property type="match status" value="1"/>
</dbReference>
<dbReference type="STRING" id="394096.DB31_0657"/>
<evidence type="ECO:0000313" key="6">
    <source>
        <dbReference type="EMBL" id="KFE72394.1"/>
    </source>
</evidence>
<dbReference type="CDD" id="cd00845">
    <property type="entry name" value="MPP_UshA_N_like"/>
    <property type="match status" value="1"/>
</dbReference>
<name>A0A085WXI1_9BACT</name>
<gene>
    <name evidence="6" type="ORF">DB31_0657</name>
</gene>
<dbReference type="InterPro" id="IPR004843">
    <property type="entry name" value="Calcineurin-like_PHP"/>
</dbReference>
<dbReference type="SUPFAM" id="SSF55816">
    <property type="entry name" value="5'-nucleotidase (syn. UDP-sugar hydrolase), C-terminal domain"/>
    <property type="match status" value="1"/>
</dbReference>
<dbReference type="Gene3D" id="3.90.780.10">
    <property type="entry name" value="5'-Nucleotidase, C-terminal domain"/>
    <property type="match status" value="1"/>
</dbReference>
<feature type="domain" description="Calcineurin-like phosphoesterase" evidence="4">
    <location>
        <begin position="33"/>
        <end position="284"/>
    </location>
</feature>
<evidence type="ECO:0000256" key="1">
    <source>
        <dbReference type="ARBA" id="ARBA00022729"/>
    </source>
</evidence>
<keyword evidence="7" id="KW-1185">Reference proteome</keyword>
<sequence>MASACRSAPQPTEPAAAPAQPAPVASAEPLRLTVVGLNDLHGWIAPHSTPLQGGVQLEDGGAATFASYLARLRADNPGGVLLLDGGDLFQGTLASNLTEGSVVVDVYNHLGVTAAAVGNHEFDYGPVGPSPVPTKPGDDPLGTLKERIKQARFPFLAANLFEAASGQRPAWLGNDGTLLVTVQGVKVGIVGLSTPSTPTTTNPTNVTSLRFDPLAPAAVEASKRLRERGAQVVIGVAHAGGKCPRVEDPRDLSSCDMKDGEIYAVLDALPPGTLDALIAGHTHQLMGHFIHGVPVIETYGLGRSFGYIELFVDPVSHRVLPERTLIHAGIPLCAQVDAATGSCDSRKLKDQAEVKLVPATFLGQPVVPDPAVQAIIAPVLTRVEQEQHRELGLTVPVALKRDYQGESLLGDFLADSLREAVGADVALMNPGGLRADIDAGPLTFGDVYEVLPFDNTVALLTLSGAELKRLLEVAYGTKKGVFQISGLQVKLGRCQGPGRFLGATFSNGKPLEPTKLYRVTMPDFLARGGDGLGVALAQLPPGRIDLGEKRPGTLRDELIAYWQGRKKPLSTPTLGRISYVDSGTPCPASQTP</sequence>
<dbReference type="SUPFAM" id="SSF56300">
    <property type="entry name" value="Metallo-dependent phosphatases"/>
    <property type="match status" value="1"/>
</dbReference>
<proteinExistence type="inferred from homology"/>
<dbReference type="EMBL" id="JMCB01000001">
    <property type="protein sequence ID" value="KFE72394.1"/>
    <property type="molecule type" value="Genomic_DNA"/>
</dbReference>
<dbReference type="InterPro" id="IPR029052">
    <property type="entry name" value="Metallo-depent_PP-like"/>
</dbReference>
<dbReference type="AlphaFoldDB" id="A0A085WXI1"/>
<keyword evidence="1" id="KW-0732">Signal</keyword>
<dbReference type="PANTHER" id="PTHR11575:SF24">
    <property type="entry name" value="5'-NUCLEOTIDASE"/>
    <property type="match status" value="1"/>
</dbReference>
<feature type="compositionally biased region" description="Low complexity" evidence="3">
    <location>
        <begin position="7"/>
        <end position="23"/>
    </location>
</feature>
<dbReference type="GO" id="GO:0000166">
    <property type="term" value="F:nucleotide binding"/>
    <property type="evidence" value="ECO:0007669"/>
    <property type="project" value="UniProtKB-KW"/>
</dbReference>
<organism evidence="6 7">
    <name type="scientific">Hyalangium minutum</name>
    <dbReference type="NCBI Taxonomy" id="394096"/>
    <lineage>
        <taxon>Bacteria</taxon>
        <taxon>Pseudomonadati</taxon>
        <taxon>Myxococcota</taxon>
        <taxon>Myxococcia</taxon>
        <taxon>Myxococcales</taxon>
        <taxon>Cystobacterineae</taxon>
        <taxon>Archangiaceae</taxon>
        <taxon>Hyalangium</taxon>
    </lineage>
</organism>
<dbReference type="GO" id="GO:0016787">
    <property type="term" value="F:hydrolase activity"/>
    <property type="evidence" value="ECO:0007669"/>
    <property type="project" value="UniProtKB-KW"/>
</dbReference>
<comment type="similarity">
    <text evidence="2">Belongs to the 5'-nucleotidase family.</text>
</comment>
<dbReference type="Proteomes" id="UP000028725">
    <property type="component" value="Unassembled WGS sequence"/>
</dbReference>
<dbReference type="InterPro" id="IPR008334">
    <property type="entry name" value="5'-Nucleotdase_C"/>
</dbReference>
<feature type="domain" description="5'-Nucleotidase C-terminal" evidence="5">
    <location>
        <begin position="398"/>
        <end position="532"/>
    </location>
</feature>
<evidence type="ECO:0000256" key="3">
    <source>
        <dbReference type="SAM" id="MobiDB-lite"/>
    </source>
</evidence>
<dbReference type="InterPro" id="IPR006179">
    <property type="entry name" value="5_nucleotidase/apyrase"/>
</dbReference>
<dbReference type="InterPro" id="IPR036907">
    <property type="entry name" value="5'-Nucleotdase_C_sf"/>
</dbReference>
<accession>A0A085WXI1</accession>
<dbReference type="PATRIC" id="fig|394096.3.peg.649"/>
<dbReference type="GO" id="GO:0009166">
    <property type="term" value="P:nucleotide catabolic process"/>
    <property type="evidence" value="ECO:0007669"/>
    <property type="project" value="InterPro"/>
</dbReference>
<protein>
    <submittedName>
        <fullName evidence="6">5'-nucleotidase</fullName>
    </submittedName>
</protein>
<evidence type="ECO:0000256" key="2">
    <source>
        <dbReference type="RuleBase" id="RU362119"/>
    </source>
</evidence>
<evidence type="ECO:0000313" key="7">
    <source>
        <dbReference type="Proteomes" id="UP000028725"/>
    </source>
</evidence>
<evidence type="ECO:0000259" key="5">
    <source>
        <dbReference type="Pfam" id="PF02872"/>
    </source>
</evidence>
<evidence type="ECO:0000259" key="4">
    <source>
        <dbReference type="Pfam" id="PF00149"/>
    </source>
</evidence>
<keyword evidence="2" id="KW-0378">Hydrolase</keyword>